<comment type="caution">
    <text evidence="1">The sequence shown here is derived from an EMBL/GenBank/DDBJ whole genome shotgun (WGS) entry which is preliminary data.</text>
</comment>
<proteinExistence type="predicted"/>
<protein>
    <submittedName>
        <fullName evidence="1">Uncharacterized protein</fullName>
    </submittedName>
</protein>
<organism evidence="1 2">
    <name type="scientific">Metschnikowia pulcherrima</name>
    <dbReference type="NCBI Taxonomy" id="27326"/>
    <lineage>
        <taxon>Eukaryota</taxon>
        <taxon>Fungi</taxon>
        <taxon>Dikarya</taxon>
        <taxon>Ascomycota</taxon>
        <taxon>Saccharomycotina</taxon>
        <taxon>Pichiomycetes</taxon>
        <taxon>Metschnikowiaceae</taxon>
        <taxon>Metschnikowia</taxon>
    </lineage>
</organism>
<evidence type="ECO:0000313" key="2">
    <source>
        <dbReference type="Proteomes" id="UP000649328"/>
    </source>
</evidence>
<sequence length="182" mass="21079">MEIQIAPMKISGQDSLGKRGLCRNLSCFLGKDRSGTYSPHKPNRDKETKDIELLRVTSEVTEDKLSAGETIAFENMRERLLTILRNLNLLEKTVRDPDDLEASDIAERLAILRSAADSLHRSQGSYETYSEEDWEWFFGLTLKNDSTLRKHHRHNYERRFELIRKSIQRCAKHFGILGLDVD</sequence>
<keyword evidence="2" id="KW-1185">Reference proteome</keyword>
<dbReference type="EMBL" id="JACBPP010000010">
    <property type="protein sequence ID" value="KAF7999003.1"/>
    <property type="molecule type" value="Genomic_DNA"/>
</dbReference>
<gene>
    <name evidence="1" type="ORF">HF325_006535</name>
</gene>
<reference evidence="1" key="1">
    <citation type="submission" date="2020-10" db="EMBL/GenBank/DDBJ databases">
        <title>The Whole-Genome Sequence of Metschnikowia persimmonesis, a Novel Endophytic Yeast Species Isolated from Medicinal Plant Diospyros kaki Thumb.</title>
        <authorList>
            <person name="Rahmat E."/>
            <person name="Kang Y."/>
        </authorList>
    </citation>
    <scope>NUCLEOTIDE SEQUENCE</scope>
    <source>
        <strain evidence="1">KIOM G15050</strain>
    </source>
</reference>
<name>A0A8H7GNU3_9ASCO</name>
<accession>A0A8H7GNU3</accession>
<evidence type="ECO:0000313" key="1">
    <source>
        <dbReference type="EMBL" id="KAF7999003.1"/>
    </source>
</evidence>
<dbReference type="Proteomes" id="UP000649328">
    <property type="component" value="Unassembled WGS sequence"/>
</dbReference>
<dbReference type="AlphaFoldDB" id="A0A8H7GNU3"/>